<evidence type="ECO:0000313" key="2">
    <source>
        <dbReference type="Proteomes" id="UP000525652"/>
    </source>
</evidence>
<protein>
    <recommendedName>
        <fullName evidence="3">DUF4976 domain-containing protein</fullName>
    </recommendedName>
</protein>
<organism evidence="1 2">
    <name type="scientific">Puniceicoccus vermicola</name>
    <dbReference type="NCBI Taxonomy" id="388746"/>
    <lineage>
        <taxon>Bacteria</taxon>
        <taxon>Pseudomonadati</taxon>
        <taxon>Verrucomicrobiota</taxon>
        <taxon>Opitutia</taxon>
        <taxon>Puniceicoccales</taxon>
        <taxon>Puniceicoccaceae</taxon>
        <taxon>Puniceicoccus</taxon>
    </lineage>
</organism>
<evidence type="ECO:0008006" key="3">
    <source>
        <dbReference type="Google" id="ProtNLM"/>
    </source>
</evidence>
<gene>
    <name evidence="1" type="ORF">H5P30_14200</name>
</gene>
<dbReference type="Proteomes" id="UP000525652">
    <property type="component" value="Unassembled WGS sequence"/>
</dbReference>
<proteinExistence type="predicted"/>
<dbReference type="RefSeq" id="WP_185693594.1">
    <property type="nucleotide sequence ID" value="NZ_JACHVA010000106.1"/>
</dbReference>
<name>A0A7X1E594_9BACT</name>
<sequence>MESRDWKNIRTPAFRYLLYDDDRELLWDLEKDPSESRNVAGDPKYQKILADHRKLMLSRLLKAERPLARTWPY</sequence>
<dbReference type="InterPro" id="IPR017850">
    <property type="entry name" value="Alkaline_phosphatase_core_sf"/>
</dbReference>
<evidence type="ECO:0000313" key="1">
    <source>
        <dbReference type="EMBL" id="MBC2602931.1"/>
    </source>
</evidence>
<dbReference type="Gene3D" id="3.40.720.10">
    <property type="entry name" value="Alkaline Phosphatase, subunit A"/>
    <property type="match status" value="1"/>
</dbReference>
<comment type="caution">
    <text evidence="1">The sequence shown here is derived from an EMBL/GenBank/DDBJ whole genome shotgun (WGS) entry which is preliminary data.</text>
</comment>
<dbReference type="SUPFAM" id="SSF53649">
    <property type="entry name" value="Alkaline phosphatase-like"/>
    <property type="match status" value="1"/>
</dbReference>
<keyword evidence="2" id="KW-1185">Reference proteome</keyword>
<accession>A0A7X1E594</accession>
<dbReference type="EMBL" id="JACHVA010000106">
    <property type="protein sequence ID" value="MBC2602931.1"/>
    <property type="molecule type" value="Genomic_DNA"/>
</dbReference>
<reference evidence="1 2" key="1">
    <citation type="submission" date="2020-07" db="EMBL/GenBank/DDBJ databases">
        <authorList>
            <person name="Feng X."/>
        </authorList>
    </citation>
    <scope>NUCLEOTIDE SEQUENCE [LARGE SCALE GENOMIC DNA]</scope>
    <source>
        <strain evidence="1 2">JCM14086</strain>
    </source>
</reference>
<dbReference type="AlphaFoldDB" id="A0A7X1E594"/>